<organism evidence="1 2">
    <name type="scientific">Austropuccinia psidii MF-1</name>
    <dbReference type="NCBI Taxonomy" id="1389203"/>
    <lineage>
        <taxon>Eukaryota</taxon>
        <taxon>Fungi</taxon>
        <taxon>Dikarya</taxon>
        <taxon>Basidiomycota</taxon>
        <taxon>Pucciniomycotina</taxon>
        <taxon>Pucciniomycetes</taxon>
        <taxon>Pucciniales</taxon>
        <taxon>Sphaerophragmiaceae</taxon>
        <taxon>Austropuccinia</taxon>
    </lineage>
</organism>
<evidence type="ECO:0000313" key="1">
    <source>
        <dbReference type="EMBL" id="MBW0522930.1"/>
    </source>
</evidence>
<dbReference type="EMBL" id="AVOT02029922">
    <property type="protein sequence ID" value="MBW0522930.1"/>
    <property type="molecule type" value="Genomic_DNA"/>
</dbReference>
<dbReference type="AlphaFoldDB" id="A0A9Q3EHC5"/>
<comment type="caution">
    <text evidence="1">The sequence shown here is derived from an EMBL/GenBank/DDBJ whole genome shotgun (WGS) entry which is preliminary data.</text>
</comment>
<protein>
    <submittedName>
        <fullName evidence="1">Uncharacterized protein</fullName>
    </submittedName>
</protein>
<reference evidence="1" key="1">
    <citation type="submission" date="2021-03" db="EMBL/GenBank/DDBJ databases">
        <title>Draft genome sequence of rust myrtle Austropuccinia psidii MF-1, a brazilian biotype.</title>
        <authorList>
            <person name="Quecine M.C."/>
            <person name="Pachon D.M.R."/>
            <person name="Bonatelli M.L."/>
            <person name="Correr F.H."/>
            <person name="Franceschini L.M."/>
            <person name="Leite T.F."/>
            <person name="Margarido G.R.A."/>
            <person name="Almeida C.A."/>
            <person name="Ferrarezi J.A."/>
            <person name="Labate C.A."/>
        </authorList>
    </citation>
    <scope>NUCLEOTIDE SEQUENCE</scope>
    <source>
        <strain evidence="1">MF-1</strain>
    </source>
</reference>
<evidence type="ECO:0000313" key="2">
    <source>
        <dbReference type="Proteomes" id="UP000765509"/>
    </source>
</evidence>
<keyword evidence="2" id="KW-1185">Reference proteome</keyword>
<proteinExistence type="predicted"/>
<gene>
    <name evidence="1" type="ORF">O181_062645</name>
</gene>
<sequence length="196" mass="22206">MAKRTPGPKLAIFNPWLLKATRGHWLKLSKLSPSPMYSVPWVQEWCIYGIIYHYAPILIRKPMVMVSGPNYSISNQVPKSITHFEGGLFSHSVLQSLAATRRRFKDPNHPAPQGLGCIFLSRIVPRENSGGYQASDQFSRHQVLQYSLDNPIGPYRLYSRKLYDLGPFGPIHIPSHRSILNMARSVLTQSSQYSQG</sequence>
<name>A0A9Q3EHC5_9BASI</name>
<accession>A0A9Q3EHC5</accession>
<dbReference type="Proteomes" id="UP000765509">
    <property type="component" value="Unassembled WGS sequence"/>
</dbReference>